<dbReference type="OrthoDB" id="299604at2759"/>
<sequence length="267" mass="31309">MESQTTRRMISQESILEPAEFISARTDTKIKLGYLFIQNPKKLEMFGLRQVSSRLPKFKKDKPQIELPQSETSKSLVHKSQSIECKKYNKTLSKLVLNKSYQEQLVLSNPTYVPEDKKEQIKSPQKILQSHHSRQRKELPPILANLNLSPPPFDTIQMKKEKKQRIQGKIYLGRLSKMYCKQRESDNQKQLIDQLSLECPNAKMLMRNQNLKRSKQISLSQAIKVLKKNQQQENRSRLDYLFKSKERELMYLIQGNDDACQTIDDLI</sequence>
<evidence type="ECO:0000313" key="2">
    <source>
        <dbReference type="Proteomes" id="UP000689195"/>
    </source>
</evidence>
<dbReference type="EMBL" id="CAJJDO010000108">
    <property type="protein sequence ID" value="CAD8194977.1"/>
    <property type="molecule type" value="Genomic_DNA"/>
</dbReference>
<dbReference type="AlphaFoldDB" id="A0A8S1X239"/>
<proteinExistence type="predicted"/>
<reference evidence="1" key="1">
    <citation type="submission" date="2021-01" db="EMBL/GenBank/DDBJ databases">
        <authorList>
            <consortium name="Genoscope - CEA"/>
            <person name="William W."/>
        </authorList>
    </citation>
    <scope>NUCLEOTIDE SEQUENCE</scope>
</reference>
<keyword evidence="2" id="KW-1185">Reference proteome</keyword>
<name>A0A8S1X239_9CILI</name>
<comment type="caution">
    <text evidence="1">The sequence shown here is derived from an EMBL/GenBank/DDBJ whole genome shotgun (WGS) entry which is preliminary data.</text>
</comment>
<gene>
    <name evidence="1" type="ORF">PPENT_87.1.T1080063</name>
</gene>
<evidence type="ECO:0000313" key="1">
    <source>
        <dbReference type="EMBL" id="CAD8194977.1"/>
    </source>
</evidence>
<protein>
    <submittedName>
        <fullName evidence="1">Uncharacterized protein</fullName>
    </submittedName>
</protein>
<organism evidence="1 2">
    <name type="scientific">Paramecium pentaurelia</name>
    <dbReference type="NCBI Taxonomy" id="43138"/>
    <lineage>
        <taxon>Eukaryota</taxon>
        <taxon>Sar</taxon>
        <taxon>Alveolata</taxon>
        <taxon>Ciliophora</taxon>
        <taxon>Intramacronucleata</taxon>
        <taxon>Oligohymenophorea</taxon>
        <taxon>Peniculida</taxon>
        <taxon>Parameciidae</taxon>
        <taxon>Paramecium</taxon>
    </lineage>
</organism>
<dbReference type="Proteomes" id="UP000689195">
    <property type="component" value="Unassembled WGS sequence"/>
</dbReference>
<accession>A0A8S1X239</accession>